<dbReference type="STRING" id="387005.A0A183H770"/>
<dbReference type="AlphaFoldDB" id="A0A183H770"/>
<name>A0A183H770_9BILA</name>
<sequence>MDLNVASETQKTHRRTVSDIPMFDDDNDSVETASLDSLDQEVVEVLQYIIDCICAQEESEMEIRACFAGERLCSHVQTTLISDTHCTESEISEKEKSFGLVCML</sequence>
<dbReference type="EMBL" id="UZAJ01002198">
    <property type="protein sequence ID" value="VDO36141.1"/>
    <property type="molecule type" value="Genomic_DNA"/>
</dbReference>
<keyword evidence="3" id="KW-1185">Reference proteome</keyword>
<dbReference type="Proteomes" id="UP000267606">
    <property type="component" value="Unassembled WGS sequence"/>
</dbReference>
<evidence type="ECO:0000313" key="2">
    <source>
        <dbReference type="EMBL" id="VDO36141.1"/>
    </source>
</evidence>
<evidence type="ECO:0000313" key="4">
    <source>
        <dbReference type="WBParaSite" id="OFLC_0000333101-mRNA-1"/>
    </source>
</evidence>
<reference evidence="2 3" key="2">
    <citation type="submission" date="2018-11" db="EMBL/GenBank/DDBJ databases">
        <authorList>
            <consortium name="Pathogen Informatics"/>
        </authorList>
    </citation>
    <scope>NUCLEOTIDE SEQUENCE [LARGE SCALE GENOMIC DNA]</scope>
</reference>
<proteinExistence type="predicted"/>
<evidence type="ECO:0000256" key="1">
    <source>
        <dbReference type="SAM" id="MobiDB-lite"/>
    </source>
</evidence>
<feature type="region of interest" description="Disordered" evidence="1">
    <location>
        <begin position="1"/>
        <end position="23"/>
    </location>
</feature>
<gene>
    <name evidence="2" type="ORF">OFLC_LOCUS3334</name>
</gene>
<reference evidence="4" key="1">
    <citation type="submission" date="2016-06" db="UniProtKB">
        <authorList>
            <consortium name="WormBaseParasite"/>
        </authorList>
    </citation>
    <scope>IDENTIFICATION</scope>
</reference>
<protein>
    <submittedName>
        <fullName evidence="4">SCAPER_N domain-containing protein</fullName>
    </submittedName>
</protein>
<evidence type="ECO:0000313" key="3">
    <source>
        <dbReference type="Proteomes" id="UP000267606"/>
    </source>
</evidence>
<organism evidence="4">
    <name type="scientific">Onchocerca flexuosa</name>
    <dbReference type="NCBI Taxonomy" id="387005"/>
    <lineage>
        <taxon>Eukaryota</taxon>
        <taxon>Metazoa</taxon>
        <taxon>Ecdysozoa</taxon>
        <taxon>Nematoda</taxon>
        <taxon>Chromadorea</taxon>
        <taxon>Rhabditida</taxon>
        <taxon>Spirurina</taxon>
        <taxon>Spiruromorpha</taxon>
        <taxon>Filarioidea</taxon>
        <taxon>Onchocercidae</taxon>
        <taxon>Onchocerca</taxon>
    </lineage>
</organism>
<accession>A0A183H770</accession>
<dbReference type="WBParaSite" id="OFLC_0000333101-mRNA-1">
    <property type="protein sequence ID" value="OFLC_0000333101-mRNA-1"/>
    <property type="gene ID" value="OFLC_0000333101"/>
</dbReference>